<dbReference type="PANTHER" id="PTHR44411">
    <property type="entry name" value="THO COMPLEX SUBUNIT 6 HOMOLOG"/>
    <property type="match status" value="1"/>
</dbReference>
<proteinExistence type="predicted"/>
<dbReference type="GO" id="GO:0000347">
    <property type="term" value="C:THO complex"/>
    <property type="evidence" value="ECO:0007669"/>
    <property type="project" value="TreeGrafter"/>
</dbReference>
<dbReference type="InterPro" id="IPR042626">
    <property type="entry name" value="THOC6"/>
</dbReference>
<dbReference type="OrthoDB" id="273067at2759"/>
<dbReference type="EMBL" id="WNTK01017250">
    <property type="protein sequence ID" value="KAG9461725.1"/>
    <property type="molecule type" value="Genomic_DNA"/>
</dbReference>
<evidence type="ECO:0000256" key="1">
    <source>
        <dbReference type="ARBA" id="ARBA00022574"/>
    </source>
</evidence>
<gene>
    <name evidence="3" type="ORF">GDO78_015914</name>
</gene>
<dbReference type="PANTHER" id="PTHR44411:SF1">
    <property type="entry name" value="THO COMPLEX SUBUNIT 6 HOMOLOG"/>
    <property type="match status" value="1"/>
</dbReference>
<protein>
    <submittedName>
        <fullName evidence="3">Uncharacterized protein</fullName>
    </submittedName>
</protein>
<dbReference type="AlphaFoldDB" id="A0A8J6E3U8"/>
<keyword evidence="1" id="KW-0853">WD repeat</keyword>
<accession>A0A8J6E3U8</accession>
<feature type="compositionally biased region" description="Low complexity" evidence="2">
    <location>
        <begin position="17"/>
        <end position="26"/>
    </location>
</feature>
<organism evidence="3 4">
    <name type="scientific">Eleutherodactylus coqui</name>
    <name type="common">Puerto Rican coqui</name>
    <dbReference type="NCBI Taxonomy" id="57060"/>
    <lineage>
        <taxon>Eukaryota</taxon>
        <taxon>Metazoa</taxon>
        <taxon>Chordata</taxon>
        <taxon>Craniata</taxon>
        <taxon>Vertebrata</taxon>
        <taxon>Euteleostomi</taxon>
        <taxon>Amphibia</taxon>
        <taxon>Batrachia</taxon>
        <taxon>Anura</taxon>
        <taxon>Neobatrachia</taxon>
        <taxon>Hyloidea</taxon>
        <taxon>Eleutherodactylidae</taxon>
        <taxon>Eleutherodactylinae</taxon>
        <taxon>Eleutherodactylus</taxon>
        <taxon>Eleutherodactylus</taxon>
    </lineage>
</organism>
<sequence>MHHPFTARTPGPPAAPPNGLSSALSSEAKEQSKEPTALLQAHSGPVYSLTSTERHLISAGGNEVKGWLWGDICRKVRPSHYCCIPTVRTLTHCTLCCLYLCRAVWKLGVAPSPLPGETPSLSCTW</sequence>
<dbReference type="Proteomes" id="UP000770717">
    <property type="component" value="Unassembled WGS sequence"/>
</dbReference>
<dbReference type="GO" id="GO:0006406">
    <property type="term" value="P:mRNA export from nucleus"/>
    <property type="evidence" value="ECO:0007669"/>
    <property type="project" value="TreeGrafter"/>
</dbReference>
<comment type="caution">
    <text evidence="3">The sequence shown here is derived from an EMBL/GenBank/DDBJ whole genome shotgun (WGS) entry which is preliminary data.</text>
</comment>
<name>A0A8J6E3U8_ELECQ</name>
<dbReference type="GO" id="GO:0000346">
    <property type="term" value="C:transcription export complex"/>
    <property type="evidence" value="ECO:0007669"/>
    <property type="project" value="TreeGrafter"/>
</dbReference>
<evidence type="ECO:0000313" key="4">
    <source>
        <dbReference type="Proteomes" id="UP000770717"/>
    </source>
</evidence>
<keyword evidence="4" id="KW-1185">Reference proteome</keyword>
<reference evidence="3" key="1">
    <citation type="thesis" date="2020" institute="ProQuest LLC" country="789 East Eisenhower Parkway, Ann Arbor, MI, USA">
        <title>Comparative Genomics and Chromosome Evolution.</title>
        <authorList>
            <person name="Mudd A.B."/>
        </authorList>
    </citation>
    <scope>NUCLEOTIDE SEQUENCE</scope>
    <source>
        <strain evidence="3">HN-11 Male</strain>
        <tissue evidence="3">Kidney and liver</tissue>
    </source>
</reference>
<evidence type="ECO:0000313" key="3">
    <source>
        <dbReference type="EMBL" id="KAG9461725.1"/>
    </source>
</evidence>
<evidence type="ECO:0000256" key="2">
    <source>
        <dbReference type="SAM" id="MobiDB-lite"/>
    </source>
</evidence>
<feature type="region of interest" description="Disordered" evidence="2">
    <location>
        <begin position="1"/>
        <end position="37"/>
    </location>
</feature>